<evidence type="ECO:0000313" key="5">
    <source>
        <dbReference type="EMBL" id="MBD3867076.1"/>
    </source>
</evidence>
<name>A0A8J6Y710_9BACT</name>
<sequence length="161" mass="17325">MVTGVEQKKADTEMLTLSAGLAQSMGIEIVEFRFLGSGSDAVLRIDVDRAGPAGVTLDDCQRFSMALEMTMDDRDLIDHGYTLEVSSPGMDRPIATDDDIRRNTGRKVMADVQAADGGTARVVGILLGIEDGILVLGPVDAEAGGRFPWTEVVHLQQFLPF</sequence>
<dbReference type="PANTHER" id="PTHR33867">
    <property type="entry name" value="RIBOSOME MATURATION FACTOR RIMP"/>
    <property type="match status" value="1"/>
</dbReference>
<keyword evidence="2 3" id="KW-0690">Ribosome biogenesis</keyword>
<comment type="function">
    <text evidence="3">Required for maturation of 30S ribosomal subunits.</text>
</comment>
<protein>
    <recommendedName>
        <fullName evidence="3">Ribosome maturation factor RimP</fullName>
    </recommendedName>
</protein>
<dbReference type="Gene3D" id="3.30.300.70">
    <property type="entry name" value="RimP-like superfamily, N-terminal"/>
    <property type="match status" value="1"/>
</dbReference>
<dbReference type="Proteomes" id="UP000648239">
    <property type="component" value="Unassembled WGS sequence"/>
</dbReference>
<feature type="domain" description="Ribosome maturation factor RimP N-terminal" evidence="4">
    <location>
        <begin position="20"/>
        <end position="91"/>
    </location>
</feature>
<comment type="similarity">
    <text evidence="3">Belongs to the RimP family.</text>
</comment>
<evidence type="ECO:0000313" key="6">
    <source>
        <dbReference type="Proteomes" id="UP000648239"/>
    </source>
</evidence>
<dbReference type="Pfam" id="PF02576">
    <property type="entry name" value="RimP_N"/>
    <property type="match status" value="1"/>
</dbReference>
<dbReference type="GO" id="GO:0006412">
    <property type="term" value="P:translation"/>
    <property type="evidence" value="ECO:0007669"/>
    <property type="project" value="TreeGrafter"/>
</dbReference>
<comment type="caution">
    <text evidence="5">The sequence shown here is derived from an EMBL/GenBank/DDBJ whole genome shotgun (WGS) entry which is preliminary data.</text>
</comment>
<gene>
    <name evidence="3" type="primary">rimP</name>
    <name evidence="5" type="ORF">IFK94_03040</name>
</gene>
<dbReference type="GO" id="GO:0000028">
    <property type="term" value="P:ribosomal small subunit assembly"/>
    <property type="evidence" value="ECO:0007669"/>
    <property type="project" value="TreeGrafter"/>
</dbReference>
<dbReference type="InterPro" id="IPR028989">
    <property type="entry name" value="RimP_N"/>
</dbReference>
<evidence type="ECO:0000256" key="2">
    <source>
        <dbReference type="ARBA" id="ARBA00022517"/>
    </source>
</evidence>
<evidence type="ECO:0000256" key="3">
    <source>
        <dbReference type="HAMAP-Rule" id="MF_01077"/>
    </source>
</evidence>
<dbReference type="HAMAP" id="MF_01077">
    <property type="entry name" value="RimP"/>
    <property type="match status" value="1"/>
</dbReference>
<proteinExistence type="inferred from homology"/>
<dbReference type="SUPFAM" id="SSF75420">
    <property type="entry name" value="YhbC-like, N-terminal domain"/>
    <property type="match status" value="1"/>
</dbReference>
<dbReference type="PANTHER" id="PTHR33867:SF1">
    <property type="entry name" value="RIBOSOME MATURATION FACTOR RIMP"/>
    <property type="match status" value="1"/>
</dbReference>
<dbReference type="InterPro" id="IPR035956">
    <property type="entry name" value="RimP_N_sf"/>
</dbReference>
<evidence type="ECO:0000259" key="4">
    <source>
        <dbReference type="Pfam" id="PF02576"/>
    </source>
</evidence>
<dbReference type="InterPro" id="IPR003728">
    <property type="entry name" value="Ribosome_maturation_RimP"/>
</dbReference>
<comment type="subcellular location">
    <subcellularLocation>
        <location evidence="3">Cytoplasm</location>
    </subcellularLocation>
</comment>
<accession>A0A8J6Y710</accession>
<reference evidence="5 6" key="1">
    <citation type="submission" date="2020-08" db="EMBL/GenBank/DDBJ databases">
        <title>Acidobacteriota in marine sediments use diverse sulfur dissimilation pathways.</title>
        <authorList>
            <person name="Wasmund K."/>
        </authorList>
    </citation>
    <scope>NUCLEOTIDE SEQUENCE [LARGE SCALE GENOMIC DNA]</scope>
    <source>
        <strain evidence="5">MAG AM4</strain>
    </source>
</reference>
<keyword evidence="1 3" id="KW-0963">Cytoplasm</keyword>
<evidence type="ECO:0000256" key="1">
    <source>
        <dbReference type="ARBA" id="ARBA00022490"/>
    </source>
</evidence>
<dbReference type="GO" id="GO:0005829">
    <property type="term" value="C:cytosol"/>
    <property type="evidence" value="ECO:0007669"/>
    <property type="project" value="TreeGrafter"/>
</dbReference>
<dbReference type="AlphaFoldDB" id="A0A8J6Y710"/>
<organism evidence="5 6">
    <name type="scientific">Candidatus Polarisedimenticola svalbardensis</name>
    <dbReference type="NCBI Taxonomy" id="2886004"/>
    <lineage>
        <taxon>Bacteria</taxon>
        <taxon>Pseudomonadati</taxon>
        <taxon>Acidobacteriota</taxon>
        <taxon>Candidatus Polarisedimenticolia</taxon>
        <taxon>Candidatus Polarisedimenticolales</taxon>
        <taxon>Candidatus Polarisedimenticolaceae</taxon>
        <taxon>Candidatus Polarisedimenticola</taxon>
    </lineage>
</organism>
<dbReference type="EMBL" id="JACXWD010000006">
    <property type="protein sequence ID" value="MBD3867076.1"/>
    <property type="molecule type" value="Genomic_DNA"/>
</dbReference>